<protein>
    <submittedName>
        <fullName evidence="2">SDR family NAD(P)-dependent oxidoreductase</fullName>
    </submittedName>
</protein>
<evidence type="ECO:0000313" key="2">
    <source>
        <dbReference type="EMBL" id="MFM1725387.1"/>
    </source>
</evidence>
<evidence type="ECO:0000313" key="3">
    <source>
        <dbReference type="Proteomes" id="UP001629745"/>
    </source>
</evidence>
<dbReference type="RefSeq" id="WP_420165871.1">
    <property type="nucleotide sequence ID" value="NZ_JBDLNV010000006.1"/>
</dbReference>
<dbReference type="PANTHER" id="PTHR42760">
    <property type="entry name" value="SHORT-CHAIN DEHYDROGENASES/REDUCTASES FAMILY MEMBER"/>
    <property type="match status" value="1"/>
</dbReference>
<keyword evidence="3" id="KW-1185">Reference proteome</keyword>
<comment type="caution">
    <text evidence="2">The sequence shown here is derived from an EMBL/GenBank/DDBJ whole genome shotgun (WGS) entry which is preliminary data.</text>
</comment>
<reference evidence="2 3" key="1">
    <citation type="submission" date="2023-11" db="EMBL/GenBank/DDBJ databases">
        <authorList>
            <person name="Val-Calvo J."/>
            <person name="Scortti M."/>
            <person name="Vazquez-Boland J."/>
        </authorList>
    </citation>
    <scope>NUCLEOTIDE SEQUENCE [LARGE SCALE GENOMIC DNA]</scope>
    <source>
        <strain evidence="2 3">PAM 2766</strain>
    </source>
</reference>
<evidence type="ECO:0000256" key="1">
    <source>
        <dbReference type="ARBA" id="ARBA00006484"/>
    </source>
</evidence>
<organism evidence="2 3">
    <name type="scientific">Rhodococcus parequi</name>
    <dbReference type="NCBI Taxonomy" id="3137122"/>
    <lineage>
        <taxon>Bacteria</taxon>
        <taxon>Bacillati</taxon>
        <taxon>Actinomycetota</taxon>
        <taxon>Actinomycetes</taxon>
        <taxon>Mycobacteriales</taxon>
        <taxon>Nocardiaceae</taxon>
        <taxon>Rhodococcus</taxon>
    </lineage>
</organism>
<dbReference type="InterPro" id="IPR036291">
    <property type="entry name" value="NAD(P)-bd_dom_sf"/>
</dbReference>
<dbReference type="InterPro" id="IPR002347">
    <property type="entry name" value="SDR_fam"/>
</dbReference>
<proteinExistence type="inferred from homology"/>
<dbReference type="Pfam" id="PF13561">
    <property type="entry name" value="adh_short_C2"/>
    <property type="match status" value="1"/>
</dbReference>
<dbReference type="Proteomes" id="UP001629745">
    <property type="component" value="Unassembled WGS sequence"/>
</dbReference>
<name>A0ABW9FJL3_9NOCA</name>
<dbReference type="EMBL" id="JBDLNV010000006">
    <property type="protein sequence ID" value="MFM1725387.1"/>
    <property type="molecule type" value="Genomic_DNA"/>
</dbReference>
<dbReference type="InterPro" id="IPR020904">
    <property type="entry name" value="Sc_DH/Rdtase_CS"/>
</dbReference>
<sequence length="266" mass="27615">MNNRLDGKRIVVTGGASGIGRACAVEAARAGAAVLVADRHPDAARETAESIRSEGGQAESFAVDVTDARRCEEMADYTARTFGGVDGLIAAAGISAVAVPGDPDHHDGSAAGLDWSTEVWRRVLDVNLDGLMYCNRAVARHMIAGGRGGSIVNIASISAAWASGNASAYSVSKAGAWMLTKTLSIEFAKHGIRVNAVGPGFTETPMTAATREDDSARDDIVGRTPLRRFGKPEEIAAPALFLASDAASFVTGTILYADGGFNAYAR</sequence>
<gene>
    <name evidence="2" type="ORF">ABEU20_004001</name>
</gene>
<comment type="similarity">
    <text evidence="1">Belongs to the short-chain dehydrogenases/reductases (SDR) family.</text>
</comment>
<dbReference type="Gene3D" id="3.40.50.720">
    <property type="entry name" value="NAD(P)-binding Rossmann-like Domain"/>
    <property type="match status" value="1"/>
</dbReference>
<dbReference type="PRINTS" id="PR00080">
    <property type="entry name" value="SDRFAMILY"/>
</dbReference>
<dbReference type="PROSITE" id="PS00061">
    <property type="entry name" value="ADH_SHORT"/>
    <property type="match status" value="1"/>
</dbReference>
<accession>A0ABW9FJL3</accession>
<dbReference type="SUPFAM" id="SSF51735">
    <property type="entry name" value="NAD(P)-binding Rossmann-fold domains"/>
    <property type="match status" value="1"/>
</dbReference>
<dbReference type="PRINTS" id="PR00081">
    <property type="entry name" value="GDHRDH"/>
</dbReference>